<organism evidence="3 4">
    <name type="scientific">Haloglomus irregulare</name>
    <dbReference type="NCBI Taxonomy" id="2234134"/>
    <lineage>
        <taxon>Archaea</taxon>
        <taxon>Methanobacteriati</taxon>
        <taxon>Methanobacteriota</taxon>
        <taxon>Stenosarchaea group</taxon>
        <taxon>Halobacteria</taxon>
        <taxon>Halobacteriales</taxon>
        <taxon>Natronomonadaceae</taxon>
        <taxon>Haloglomus</taxon>
    </lineage>
</organism>
<keyword evidence="3" id="KW-0032">Aminotransferase</keyword>
<protein>
    <submittedName>
        <fullName evidence="3">Aminotransferase class V-fold PLP-dependent enzyme</fullName>
    </submittedName>
</protein>
<gene>
    <name evidence="3" type="ORF">DP107_13230</name>
</gene>
<dbReference type="Gene3D" id="3.90.1150.10">
    <property type="entry name" value="Aspartate Aminotransferase, domain 1"/>
    <property type="match status" value="1"/>
</dbReference>
<dbReference type="InterPro" id="IPR015422">
    <property type="entry name" value="PyrdxlP-dep_Trfase_small"/>
</dbReference>
<dbReference type="OrthoDB" id="9577at2157"/>
<dbReference type="PANTHER" id="PTHR43586">
    <property type="entry name" value="CYSTEINE DESULFURASE"/>
    <property type="match status" value="1"/>
</dbReference>
<dbReference type="EMBL" id="QMDX01000009">
    <property type="protein sequence ID" value="TSD09949.1"/>
    <property type="molecule type" value="Genomic_DNA"/>
</dbReference>
<keyword evidence="4" id="KW-1185">Reference proteome</keyword>
<sequence length="367" mass="40233">MRPTDVAADIDLDGTAYLNWGASGPSPERVLAAAREEQRRHERHAHSTADPYEYASEAFAATREAVAGLLDTVPERIALTDSTADGISRVANAIDWAEGDVVVRTDLEHPAGELPWDRLREEGVRVREVACPGGRFDRDSYREAVDGARLVCFNGISWYHGTHLDVGWATEVAHDAGAEVLVDAVQSPGQAPLPVEDWGADFVVGAGHKWLAGVWGAGFCYVRDPERWRPGHLGYYAVDDYDADDQPAYHADARRFEVGTNSLAPYAALREAVAVHHEVGPEAIRERQRGLVERLVDGLGDRLVSPRDPESGLVTFDCGDETAATDLVERTREAGVVVRSVPRDGWVRASVHAFNTERDVERLAELL</sequence>
<dbReference type="Proteomes" id="UP000319894">
    <property type="component" value="Unassembled WGS sequence"/>
</dbReference>
<name>A0A554MXW8_9EURY</name>
<accession>A0A554MXW8</accession>
<dbReference type="PANTHER" id="PTHR43586:SF8">
    <property type="entry name" value="CYSTEINE DESULFURASE 1, CHLOROPLASTIC"/>
    <property type="match status" value="1"/>
</dbReference>
<comment type="caution">
    <text evidence="3">The sequence shown here is derived from an EMBL/GenBank/DDBJ whole genome shotgun (WGS) entry which is preliminary data.</text>
</comment>
<dbReference type="Gene3D" id="3.40.640.10">
    <property type="entry name" value="Type I PLP-dependent aspartate aminotransferase-like (Major domain)"/>
    <property type="match status" value="1"/>
</dbReference>
<dbReference type="AlphaFoldDB" id="A0A554MXW8"/>
<dbReference type="RefSeq" id="WP_144262638.1">
    <property type="nucleotide sequence ID" value="NZ_QMDX01000009.1"/>
</dbReference>
<dbReference type="InterPro" id="IPR015421">
    <property type="entry name" value="PyrdxlP-dep_Trfase_major"/>
</dbReference>
<feature type="domain" description="Aminotransferase class V" evidence="2">
    <location>
        <begin position="17"/>
        <end position="363"/>
    </location>
</feature>
<evidence type="ECO:0000313" key="3">
    <source>
        <dbReference type="EMBL" id="TSD09949.1"/>
    </source>
</evidence>
<evidence type="ECO:0000256" key="1">
    <source>
        <dbReference type="ARBA" id="ARBA00022898"/>
    </source>
</evidence>
<dbReference type="GO" id="GO:0008483">
    <property type="term" value="F:transaminase activity"/>
    <property type="evidence" value="ECO:0007669"/>
    <property type="project" value="UniProtKB-KW"/>
</dbReference>
<dbReference type="SUPFAM" id="SSF53383">
    <property type="entry name" value="PLP-dependent transferases"/>
    <property type="match status" value="1"/>
</dbReference>
<reference evidence="3 4" key="1">
    <citation type="submission" date="2018-06" db="EMBL/GenBank/DDBJ databases">
        <title>Natronomonas sp. F16-60 a new haloarchaeon isolated from a solar saltern of Isla Cristina, Huelva, Spain.</title>
        <authorList>
            <person name="Duran-Viseras A."/>
            <person name="Sanchez-Porro C."/>
            <person name="Ventosa A."/>
        </authorList>
    </citation>
    <scope>NUCLEOTIDE SEQUENCE [LARGE SCALE GENOMIC DNA]</scope>
    <source>
        <strain evidence="3 4">F16-60</strain>
    </source>
</reference>
<dbReference type="InParanoid" id="A0A554MXW8"/>
<dbReference type="InterPro" id="IPR015424">
    <property type="entry name" value="PyrdxlP-dep_Trfase"/>
</dbReference>
<evidence type="ECO:0000313" key="4">
    <source>
        <dbReference type="Proteomes" id="UP000319894"/>
    </source>
</evidence>
<dbReference type="InterPro" id="IPR000192">
    <property type="entry name" value="Aminotrans_V_dom"/>
</dbReference>
<dbReference type="Pfam" id="PF00266">
    <property type="entry name" value="Aminotran_5"/>
    <property type="match status" value="1"/>
</dbReference>
<proteinExistence type="predicted"/>
<evidence type="ECO:0000259" key="2">
    <source>
        <dbReference type="Pfam" id="PF00266"/>
    </source>
</evidence>
<keyword evidence="1" id="KW-0663">Pyridoxal phosphate</keyword>
<keyword evidence="3" id="KW-0808">Transferase</keyword>